<gene>
    <name evidence="3" type="ORF">My1_118</name>
</gene>
<dbReference type="GO" id="GO:0005524">
    <property type="term" value="F:ATP binding"/>
    <property type="evidence" value="ECO:0007669"/>
    <property type="project" value="InterPro"/>
</dbReference>
<feature type="domain" description="Helicase ATP-binding" evidence="1">
    <location>
        <begin position="94"/>
        <end position="239"/>
    </location>
</feature>
<protein>
    <submittedName>
        <fullName evidence="3">Putative ATP-dependent helicase</fullName>
    </submittedName>
</protein>
<keyword evidence="4" id="KW-1185">Reference proteome</keyword>
<dbReference type="PANTHER" id="PTHR47396">
    <property type="entry name" value="TYPE I RESTRICTION ENZYME ECOKI R PROTEIN"/>
    <property type="match status" value="1"/>
</dbReference>
<feature type="domain" description="Helicase C-terminal" evidence="2">
    <location>
        <begin position="288"/>
        <end position="451"/>
    </location>
</feature>
<dbReference type="InterPro" id="IPR006935">
    <property type="entry name" value="Helicase/UvrB_N"/>
</dbReference>
<dbReference type="InterPro" id="IPR014001">
    <property type="entry name" value="Helicase_ATP-bd"/>
</dbReference>
<sequence length="451" mass="50132">MKVVISNKAYFKPGEELWEYCSQQTTYHIQQPGAKYPKAYKNSGSIGPEIKWMPVSRLDLLEAKGIKAEIVDKRVRVPVNLPEPVVPMRLDQKEIYDECIDTCLINGKPGFGKTILALWIAYKLGQKTLVICTNTSIRAQWEKEVYKLFGFYPGVIGSGKFNIEPMIVVSNIQTLNKHGEALAKEFGLVIVDEVHHCVATTFTKFLEASHARYKIGLSGTLKRKDGLNVMFKDYFGFTIFSPAVANTLEPTIHRYDVPLEVSGNLVVPWADRATAVYTHPIFLRTLTALSSLYYNLGHRVLLVAERTNVLLSIRESLEEMGIFAYIITGSTPLEDRDSILEAVALDDRAVLLAAQSIFAEGISLNELSCLVLGSLINNESLIEQLAGRVQRIVPGDRKLPPIVVDLALKGGTGFNQAKGRVGVYYANGWEVKYMKDADAAELAKIAFGKEL</sequence>
<dbReference type="GO" id="GO:0003677">
    <property type="term" value="F:DNA binding"/>
    <property type="evidence" value="ECO:0007669"/>
    <property type="project" value="InterPro"/>
</dbReference>
<dbReference type="InterPro" id="IPR001650">
    <property type="entry name" value="Helicase_C-like"/>
</dbReference>
<evidence type="ECO:0000313" key="3">
    <source>
        <dbReference type="EMBL" id="AFQ22277.1"/>
    </source>
</evidence>
<dbReference type="PROSITE" id="PS51194">
    <property type="entry name" value="HELICASE_CTER"/>
    <property type="match status" value="1"/>
</dbReference>
<dbReference type="EMBL" id="JX195166">
    <property type="protein sequence ID" value="AFQ22277.1"/>
    <property type="molecule type" value="Genomic_DNA"/>
</dbReference>
<dbReference type="Gene3D" id="3.40.50.300">
    <property type="entry name" value="P-loop containing nucleotide triphosphate hydrolases"/>
    <property type="match status" value="2"/>
</dbReference>
<evidence type="ECO:0000259" key="1">
    <source>
        <dbReference type="PROSITE" id="PS51192"/>
    </source>
</evidence>
<dbReference type="SUPFAM" id="SSF52540">
    <property type="entry name" value="P-loop containing nucleoside triphosphate hydrolases"/>
    <property type="match status" value="1"/>
</dbReference>
<dbReference type="RefSeq" id="YP_006906370.1">
    <property type="nucleotide sequence ID" value="NC_018837.1"/>
</dbReference>
<dbReference type="GO" id="GO:0016787">
    <property type="term" value="F:hydrolase activity"/>
    <property type="evidence" value="ECO:0007669"/>
    <property type="project" value="InterPro"/>
</dbReference>
<dbReference type="PANTHER" id="PTHR47396:SF1">
    <property type="entry name" value="ATP-DEPENDENT HELICASE IRC3-RELATED"/>
    <property type="match status" value="1"/>
</dbReference>
<dbReference type="GeneID" id="13826820"/>
<reference evidence="3 4" key="1">
    <citation type="journal article" date="2012" name="J. Virol.">
        <title>Complete Genome Sequence of Pectobacterium carotovorum subsp. carotovorum Bacteriophage My1.</title>
        <authorList>
            <person name="Lee D.H."/>
            <person name="Lee J.H."/>
            <person name="Shin H."/>
            <person name="Ji S."/>
            <person name="Roh E."/>
            <person name="Jung K."/>
            <person name="Ryu S."/>
            <person name="Choi J."/>
            <person name="Heu S."/>
        </authorList>
    </citation>
    <scope>NUCLEOTIDE SEQUENCE [LARGE SCALE GENOMIC DNA]</scope>
</reference>
<dbReference type="GO" id="GO:0004386">
    <property type="term" value="F:helicase activity"/>
    <property type="evidence" value="ECO:0007669"/>
    <property type="project" value="UniProtKB-KW"/>
</dbReference>
<dbReference type="Pfam" id="PF00271">
    <property type="entry name" value="Helicase_C"/>
    <property type="match status" value="1"/>
</dbReference>
<keyword evidence="3" id="KW-0547">Nucleotide-binding</keyword>
<name>J9QNY4_9CAUD</name>
<dbReference type="Proteomes" id="UP000006280">
    <property type="component" value="Segment"/>
</dbReference>
<dbReference type="Pfam" id="PF04851">
    <property type="entry name" value="ResIII"/>
    <property type="match status" value="1"/>
</dbReference>
<dbReference type="SMART" id="SM00490">
    <property type="entry name" value="HELICc"/>
    <property type="match status" value="1"/>
</dbReference>
<organism evidence="3 4">
    <name type="scientific">Pectobacterium phage My1</name>
    <dbReference type="NCBI Taxonomy" id="1204539"/>
    <lineage>
        <taxon>Viruses</taxon>
        <taxon>Duplodnaviria</taxon>
        <taxon>Heunggongvirae</taxon>
        <taxon>Uroviricota</taxon>
        <taxon>Caudoviricetes</taxon>
        <taxon>Demerecviridae</taxon>
        <taxon>Mccorquodalevirinae</taxon>
        <taxon>Myunavirus</taxon>
        <taxon>Myunavirus My1</taxon>
    </lineage>
</organism>
<keyword evidence="3" id="KW-0067">ATP-binding</keyword>
<dbReference type="SMART" id="SM00487">
    <property type="entry name" value="DEXDc"/>
    <property type="match status" value="1"/>
</dbReference>
<keyword evidence="3" id="KW-0378">Hydrolase</keyword>
<accession>J9QNY4</accession>
<dbReference type="PROSITE" id="PS51192">
    <property type="entry name" value="HELICASE_ATP_BIND_1"/>
    <property type="match status" value="1"/>
</dbReference>
<evidence type="ECO:0000313" key="4">
    <source>
        <dbReference type="Proteomes" id="UP000006280"/>
    </source>
</evidence>
<dbReference type="KEGG" id="vg:13826820"/>
<proteinExistence type="predicted"/>
<dbReference type="InterPro" id="IPR027417">
    <property type="entry name" value="P-loop_NTPase"/>
</dbReference>
<keyword evidence="3" id="KW-0347">Helicase</keyword>
<evidence type="ECO:0000259" key="2">
    <source>
        <dbReference type="PROSITE" id="PS51194"/>
    </source>
</evidence>
<dbReference type="OrthoDB" id="4131at10239"/>
<dbReference type="InterPro" id="IPR050742">
    <property type="entry name" value="Helicase_Restrict-Modif_Enz"/>
</dbReference>